<keyword evidence="2" id="KW-1185">Reference proteome</keyword>
<gene>
    <name evidence="1" type="ORF">RM445_29470</name>
</gene>
<accession>A0ABU2NIR2</accession>
<comment type="caution">
    <text evidence="1">The sequence shown here is derived from an EMBL/GenBank/DDBJ whole genome shotgun (WGS) entry which is preliminary data.</text>
</comment>
<dbReference type="Proteomes" id="UP001183202">
    <property type="component" value="Unassembled WGS sequence"/>
</dbReference>
<organism evidence="1 2">
    <name type="scientific">Pseudonocardia charpentierae</name>
    <dbReference type="NCBI Taxonomy" id="3075545"/>
    <lineage>
        <taxon>Bacteria</taxon>
        <taxon>Bacillati</taxon>
        <taxon>Actinomycetota</taxon>
        <taxon>Actinomycetes</taxon>
        <taxon>Pseudonocardiales</taxon>
        <taxon>Pseudonocardiaceae</taxon>
        <taxon>Pseudonocardia</taxon>
    </lineage>
</organism>
<dbReference type="EMBL" id="JAVREJ010000038">
    <property type="protein sequence ID" value="MDT0353626.1"/>
    <property type="molecule type" value="Genomic_DNA"/>
</dbReference>
<sequence>MIEPRLLGNLPDRWRAEAQCATVKGAVDLIMNSGELEDVAVTWVTVPDLEEILAAVAVRASVASRDEQSSVCSTEIAALMDELPQLSVGYSAVEFERRFRLLLHTIVLLGQVHRLDEAKELAERAATFVVRDSTDTDLFLSDLASRLMWTAGNTFAVEEYFFDALRQRLRTAELLRESRVASEDVAGQAVETAEECLGLIESGTPPRAQLLDLAREALGQIAAEHQELPAVWSARFRVARLSDDRQELRILAAQSGGSALDPDDVRVAHLLGLLVDDDAWRWEFGPFAAAVFAHCHGVDQVDGFRRLDKNDALVVPATGLGYRGVQIGPVTFAEPDCDEIAGSVALSLAGAVKRGDRYVVAGRARPVRRIVPVSAMHTLVPFASLAPDDQPGAVRFLFDRGAEAARVEPARIHDWIDHTLAFLDGDRAHEASFTCAGIMVGAAHALVPSGRLRAYVTALEVMPDHESALQAALGDAPYATTTGVA</sequence>
<protein>
    <submittedName>
        <fullName evidence="1">Uncharacterized protein</fullName>
    </submittedName>
</protein>
<evidence type="ECO:0000313" key="1">
    <source>
        <dbReference type="EMBL" id="MDT0353626.1"/>
    </source>
</evidence>
<proteinExistence type="predicted"/>
<name>A0ABU2NIR2_9PSEU</name>
<dbReference type="RefSeq" id="WP_311560138.1">
    <property type="nucleotide sequence ID" value="NZ_JAVREJ010000038.1"/>
</dbReference>
<reference evidence="2" key="1">
    <citation type="submission" date="2023-07" db="EMBL/GenBank/DDBJ databases">
        <title>30 novel species of actinomycetes from the DSMZ collection.</title>
        <authorList>
            <person name="Nouioui I."/>
        </authorList>
    </citation>
    <scope>NUCLEOTIDE SEQUENCE [LARGE SCALE GENOMIC DNA]</scope>
    <source>
        <strain evidence="2">DSM 45834</strain>
    </source>
</reference>
<evidence type="ECO:0000313" key="2">
    <source>
        <dbReference type="Proteomes" id="UP001183202"/>
    </source>
</evidence>